<feature type="transmembrane region" description="Helical" evidence="1">
    <location>
        <begin position="16"/>
        <end position="33"/>
    </location>
</feature>
<protein>
    <submittedName>
        <fullName evidence="3">Tripartite tricarboxylate transporter TctB family protein</fullName>
    </submittedName>
</protein>
<dbReference type="InterPro" id="IPR009936">
    <property type="entry name" value="DUF1468"/>
</dbReference>
<feature type="transmembrane region" description="Helical" evidence="1">
    <location>
        <begin position="87"/>
        <end position="118"/>
    </location>
</feature>
<gene>
    <name evidence="3" type="ORF">SMD27_09370</name>
</gene>
<name>A0ABU5EC55_9PROT</name>
<keyword evidence="1" id="KW-0812">Transmembrane</keyword>
<dbReference type="Pfam" id="PF07331">
    <property type="entry name" value="TctB"/>
    <property type="match status" value="1"/>
</dbReference>
<dbReference type="RefSeq" id="WP_320508105.1">
    <property type="nucleotide sequence ID" value="NZ_JAXCLW010000002.1"/>
</dbReference>
<feature type="transmembrane region" description="Helical" evidence="1">
    <location>
        <begin position="53"/>
        <end position="75"/>
    </location>
</feature>
<reference evidence="3 4" key="1">
    <citation type="journal article" date="2016" name="Antonie Van Leeuwenhoek">
        <title>Dongia soli sp. nov., isolated from soil from Dokdo, Korea.</title>
        <authorList>
            <person name="Kim D.U."/>
            <person name="Lee H."/>
            <person name="Kim H."/>
            <person name="Kim S.G."/>
            <person name="Ka J.O."/>
        </authorList>
    </citation>
    <scope>NUCLEOTIDE SEQUENCE [LARGE SCALE GENOMIC DNA]</scope>
    <source>
        <strain evidence="3 4">D78</strain>
    </source>
</reference>
<comment type="caution">
    <text evidence="3">The sequence shown here is derived from an EMBL/GenBank/DDBJ whole genome shotgun (WGS) entry which is preliminary data.</text>
</comment>
<keyword evidence="4" id="KW-1185">Reference proteome</keyword>
<evidence type="ECO:0000313" key="4">
    <source>
        <dbReference type="Proteomes" id="UP001279642"/>
    </source>
</evidence>
<feature type="transmembrane region" description="Helical" evidence="1">
    <location>
        <begin position="124"/>
        <end position="144"/>
    </location>
</feature>
<keyword evidence="1" id="KW-0472">Membrane</keyword>
<sequence length="165" mass="17610">MSRDNEVEIRRRPDKAALVIAVILAGVAALILWDTRHIGGAASYARIGPAAFPYAIAGGLLVLAVATAITAWRGGFPKREADNIAPIIWIVGGLAAQMLLLKIAGFSIATGLMFAAIARSFGRGPLWMTVPLGIVLSFAAWLFFAKILQLSLPSGPPERFIQQLF</sequence>
<dbReference type="Proteomes" id="UP001279642">
    <property type="component" value="Unassembled WGS sequence"/>
</dbReference>
<feature type="domain" description="DUF1468" evidence="2">
    <location>
        <begin position="19"/>
        <end position="153"/>
    </location>
</feature>
<organism evidence="3 4">
    <name type="scientific">Dongia soli</name>
    <dbReference type="NCBI Taxonomy" id="600628"/>
    <lineage>
        <taxon>Bacteria</taxon>
        <taxon>Pseudomonadati</taxon>
        <taxon>Pseudomonadota</taxon>
        <taxon>Alphaproteobacteria</taxon>
        <taxon>Rhodospirillales</taxon>
        <taxon>Dongiaceae</taxon>
        <taxon>Dongia</taxon>
    </lineage>
</organism>
<keyword evidence="1" id="KW-1133">Transmembrane helix</keyword>
<evidence type="ECO:0000313" key="3">
    <source>
        <dbReference type="EMBL" id="MDY0883053.1"/>
    </source>
</evidence>
<dbReference type="EMBL" id="JAXCLW010000002">
    <property type="protein sequence ID" value="MDY0883053.1"/>
    <property type="molecule type" value="Genomic_DNA"/>
</dbReference>
<evidence type="ECO:0000259" key="2">
    <source>
        <dbReference type="Pfam" id="PF07331"/>
    </source>
</evidence>
<accession>A0ABU5EC55</accession>
<proteinExistence type="predicted"/>
<evidence type="ECO:0000256" key="1">
    <source>
        <dbReference type="SAM" id="Phobius"/>
    </source>
</evidence>